<dbReference type="Gene3D" id="1.25.70.10">
    <property type="entry name" value="Transcription termination factor 3, mitochondrial"/>
    <property type="match status" value="1"/>
</dbReference>
<keyword evidence="3" id="KW-0809">Transit peptide</keyword>
<dbReference type="GO" id="GO:0009507">
    <property type="term" value="C:chloroplast"/>
    <property type="evidence" value="ECO:0000318"/>
    <property type="project" value="GO_Central"/>
</dbReference>
<evidence type="ECO:0000256" key="1">
    <source>
        <dbReference type="ARBA" id="ARBA00007692"/>
    </source>
</evidence>
<keyword evidence="5" id="KW-1185">Reference proteome</keyword>
<evidence type="ECO:0000256" key="2">
    <source>
        <dbReference type="ARBA" id="ARBA00022472"/>
    </source>
</evidence>
<dbReference type="GO" id="GO:0006353">
    <property type="term" value="P:DNA-templated transcription termination"/>
    <property type="evidence" value="ECO:0007669"/>
    <property type="project" value="UniProtKB-KW"/>
</dbReference>
<protein>
    <recommendedName>
        <fullName evidence="6">Mitochondrial transcription termination factor family protein</fullName>
    </recommendedName>
</protein>
<reference evidence="4" key="1">
    <citation type="submission" date="2021-05" db="UniProtKB">
        <authorList>
            <consortium name="EnsemblPlants"/>
        </authorList>
    </citation>
    <scope>IDENTIFICATION</scope>
    <source>
        <strain evidence="4">subsp. malaccensis</strain>
    </source>
</reference>
<dbReference type="SMART" id="SM00733">
    <property type="entry name" value="Mterf"/>
    <property type="match status" value="3"/>
</dbReference>
<dbReference type="GO" id="GO:0003676">
    <property type="term" value="F:nucleic acid binding"/>
    <property type="evidence" value="ECO:0007669"/>
    <property type="project" value="InterPro"/>
</dbReference>
<dbReference type="InterPro" id="IPR003690">
    <property type="entry name" value="MTERF"/>
</dbReference>
<keyword evidence="2" id="KW-0805">Transcription regulation</keyword>
<dbReference type="AlphaFoldDB" id="A0A804KZU8"/>
<dbReference type="Gramene" id="Ma10_t24270.1">
    <property type="protein sequence ID" value="Ma10_p24270.1"/>
    <property type="gene ID" value="Ma10_g24270"/>
</dbReference>
<keyword evidence="2" id="KW-0806">Transcription termination</keyword>
<evidence type="ECO:0000313" key="5">
    <source>
        <dbReference type="Proteomes" id="UP000012960"/>
    </source>
</evidence>
<evidence type="ECO:0000256" key="3">
    <source>
        <dbReference type="ARBA" id="ARBA00022946"/>
    </source>
</evidence>
<dbReference type="EnsemblPlants" id="Ma10_t24270.1">
    <property type="protein sequence ID" value="Ma10_p24270.1"/>
    <property type="gene ID" value="Ma10_g24270"/>
</dbReference>
<name>A0A804KZU8_MUSAM</name>
<keyword evidence="2" id="KW-0804">Transcription</keyword>
<dbReference type="PANTHER" id="PTHR13068:SF242">
    <property type="entry name" value="OS04G0637500 PROTEIN"/>
    <property type="match status" value="1"/>
</dbReference>
<dbReference type="InParanoid" id="A0A804KZU8"/>
<dbReference type="Pfam" id="PF02536">
    <property type="entry name" value="mTERF"/>
    <property type="match status" value="1"/>
</dbReference>
<evidence type="ECO:0008006" key="6">
    <source>
        <dbReference type="Google" id="ProtNLM"/>
    </source>
</evidence>
<proteinExistence type="inferred from homology"/>
<accession>A0A804KZU8</accession>
<dbReference type="PANTHER" id="PTHR13068">
    <property type="entry name" value="CGI-12 PROTEIN-RELATED"/>
    <property type="match status" value="1"/>
</dbReference>
<comment type="similarity">
    <text evidence="1">Belongs to the mTERF family.</text>
</comment>
<organism evidence="4 5">
    <name type="scientific">Musa acuminata subsp. malaccensis</name>
    <name type="common">Wild banana</name>
    <name type="synonym">Musa malaccensis</name>
    <dbReference type="NCBI Taxonomy" id="214687"/>
    <lineage>
        <taxon>Eukaryota</taxon>
        <taxon>Viridiplantae</taxon>
        <taxon>Streptophyta</taxon>
        <taxon>Embryophyta</taxon>
        <taxon>Tracheophyta</taxon>
        <taxon>Spermatophyta</taxon>
        <taxon>Magnoliopsida</taxon>
        <taxon>Liliopsida</taxon>
        <taxon>Zingiberales</taxon>
        <taxon>Musaceae</taxon>
        <taxon>Musa</taxon>
    </lineage>
</organism>
<evidence type="ECO:0000313" key="4">
    <source>
        <dbReference type="EnsemblPlants" id="Ma10_p24270.1"/>
    </source>
</evidence>
<dbReference type="OMA" id="PPASHYT"/>
<dbReference type="InterPro" id="IPR038538">
    <property type="entry name" value="MTERF_sf"/>
</dbReference>
<sequence>MAAARLRTGLRRNCLLPLFETYRLRDLLFFSSSVGSIAAVGGTISPDPYFMVEYLMNSCGFSPSKAAKFSKPLAHLRSNEKPEAVLNFMRSQGFDGVGIMKLISWNPKYLCFNVETNLAPKFQFLCDLGLSESDIVVAIVKNHDILGLNVHRSFVPRLEMLESLLGSRDLVLKLLKKTRWFFSSGVEKKLHPNLKFLRDECGIPEERLSLSS</sequence>
<dbReference type="Proteomes" id="UP000012960">
    <property type="component" value="Unplaced"/>
</dbReference>
<dbReference type="GO" id="GO:0009658">
    <property type="term" value="P:chloroplast organization"/>
    <property type="evidence" value="ECO:0000318"/>
    <property type="project" value="GO_Central"/>
</dbReference>